<gene>
    <name evidence="1" type="ORF">MN116_002670</name>
</gene>
<evidence type="ECO:0000313" key="2">
    <source>
        <dbReference type="Proteomes" id="UP001292079"/>
    </source>
</evidence>
<dbReference type="AlphaFoldDB" id="A0AAE1ZF67"/>
<proteinExistence type="predicted"/>
<name>A0AAE1ZF67_SCHME</name>
<organism evidence="1 2">
    <name type="scientific">Schistosoma mekongi</name>
    <name type="common">Parasitic worm</name>
    <dbReference type="NCBI Taxonomy" id="38744"/>
    <lineage>
        <taxon>Eukaryota</taxon>
        <taxon>Metazoa</taxon>
        <taxon>Spiralia</taxon>
        <taxon>Lophotrochozoa</taxon>
        <taxon>Platyhelminthes</taxon>
        <taxon>Trematoda</taxon>
        <taxon>Digenea</taxon>
        <taxon>Strigeidida</taxon>
        <taxon>Schistosomatoidea</taxon>
        <taxon>Schistosomatidae</taxon>
        <taxon>Schistosoma</taxon>
    </lineage>
</organism>
<evidence type="ECO:0000313" key="1">
    <source>
        <dbReference type="EMBL" id="KAK4472384.1"/>
    </source>
</evidence>
<comment type="caution">
    <text evidence="1">The sequence shown here is derived from an EMBL/GenBank/DDBJ whole genome shotgun (WGS) entry which is preliminary data.</text>
</comment>
<dbReference type="Proteomes" id="UP001292079">
    <property type="component" value="Unassembled WGS sequence"/>
</dbReference>
<reference evidence="1" key="2">
    <citation type="journal article" date="2023" name="Infect Dis Poverty">
        <title>Chromosome-scale genome of the human blood fluke Schistosoma mekongi and its implications for public health.</title>
        <authorList>
            <person name="Zhou M."/>
            <person name="Xu L."/>
            <person name="Xu D."/>
            <person name="Chen W."/>
            <person name="Khan J."/>
            <person name="Hu Y."/>
            <person name="Huang H."/>
            <person name="Wei H."/>
            <person name="Zhang Y."/>
            <person name="Chusongsang P."/>
            <person name="Tanasarnprasert K."/>
            <person name="Hu X."/>
            <person name="Limpanont Y."/>
            <person name="Lv Z."/>
        </authorList>
    </citation>
    <scope>NUCLEOTIDE SEQUENCE</scope>
    <source>
        <strain evidence="1">LV_2022a</strain>
    </source>
</reference>
<accession>A0AAE1ZF67</accession>
<reference evidence="1" key="1">
    <citation type="submission" date="2022-04" db="EMBL/GenBank/DDBJ databases">
        <authorList>
            <person name="Xu L."/>
            <person name="Lv Z."/>
        </authorList>
    </citation>
    <scope>NUCLEOTIDE SEQUENCE</scope>
    <source>
        <strain evidence="1">LV_2022a</strain>
    </source>
</reference>
<protein>
    <submittedName>
        <fullName evidence="1">Uncharacterized protein</fullName>
    </submittedName>
</protein>
<sequence>MSSIPGWDMGVVDFILRSVPQWGRGFALPRSSIQGSNGFPMLSRFQWLSIPGQLIMSSSHSPIFTILSYNCKFYYSNAISTPVMRSLFSIANYMSIPVGYISNHLRILDESPPAYEDFDKYPRLSKFPTTVKQTIPVKPCTQQPQQFSQLDFDQFVNSSTVSWIGPYPKPQAY</sequence>
<dbReference type="EMBL" id="JALJAT010000002">
    <property type="protein sequence ID" value="KAK4472384.1"/>
    <property type="molecule type" value="Genomic_DNA"/>
</dbReference>
<keyword evidence="2" id="KW-1185">Reference proteome</keyword>